<evidence type="ECO:0000256" key="6">
    <source>
        <dbReference type="ARBA" id="ARBA00022737"/>
    </source>
</evidence>
<dbReference type="Pfam" id="PF13396">
    <property type="entry name" value="PLDc_N"/>
    <property type="match status" value="1"/>
</dbReference>
<comment type="caution">
    <text evidence="15">The sequence shown here is derived from an EMBL/GenBank/DDBJ whole genome shotgun (WGS) entry which is preliminary data.</text>
</comment>
<keyword evidence="16" id="KW-1185">Reference proteome</keyword>
<dbReference type="PANTHER" id="PTHR21248:SF22">
    <property type="entry name" value="PHOSPHOLIPASE D"/>
    <property type="match status" value="1"/>
</dbReference>
<evidence type="ECO:0000256" key="2">
    <source>
        <dbReference type="ARBA" id="ARBA00022475"/>
    </source>
</evidence>
<dbReference type="InterPro" id="IPR022924">
    <property type="entry name" value="Cardiolipin_synthase"/>
</dbReference>
<comment type="function">
    <text evidence="12">Catalyzes the reversible phosphatidyl group transfer from one phosphatidylglycerol molecule to another to form cardiolipin (CL) (diphosphatidylglycerol) and glycerol.</text>
</comment>
<feature type="active site" evidence="12">
    <location>
        <position position="420"/>
    </location>
</feature>
<sequence>MDILLTSRNFLQSIADFFTSLPYAAIFTFVILLINFLLAIGMIFWERKSAQSVWAWLLVLFFLPIIGFILYVLFGRTIYNKEIFKVTEKDKIGLEALVTEQLEDIKMDKLTLPTPQAKKHRKLVHMLLNNNQSFLTSNNKVETFYETTEFFDQMLQDIENAQDHIHFQFYIFKLDSLGQKFYDALVKKQKEGVDVKILYDDIGSRSLKLKNFKELRDYGGKVEAFFPSRLALINPRMNNRNHRKNVIIDGKIGYTGGTNVGEEYIGLSKKFGYWRDTHIRVQGNAVKSLQLRFMLDWNSHATRDNLSHHPRYFPEIPVIGDTAMQIAASGPDEDWQQIKYGYIKMINSAKKSIYIQSPYFIPDSSMIEAIKIALLSGIEVNIMIPPFPDHPFVYWGTYHNVGELAMIGANVYIYERGFLHQKVMIIDDEVVSIGSCNMDNRSYALNFEVNAFIFDEKEAIQNRLQFEKDALYSKILSPEVYNSRSKWIKFKEGIANLIAPIL</sequence>
<comment type="similarity">
    <text evidence="12">Belongs to the phospholipase D family. Cardiolipin synthase subfamily.</text>
</comment>
<dbReference type="SMART" id="SM00155">
    <property type="entry name" value="PLDc"/>
    <property type="match status" value="2"/>
</dbReference>
<evidence type="ECO:0000313" key="16">
    <source>
        <dbReference type="Proteomes" id="UP000579136"/>
    </source>
</evidence>
<dbReference type="InterPro" id="IPR027379">
    <property type="entry name" value="CLS_N"/>
</dbReference>
<feature type="active site" evidence="12">
    <location>
        <position position="242"/>
    </location>
</feature>
<dbReference type="PROSITE" id="PS50035">
    <property type="entry name" value="PLD"/>
    <property type="match status" value="2"/>
</dbReference>
<comment type="subcellular location">
    <subcellularLocation>
        <location evidence="1 12">Cell membrane</location>
        <topology evidence="1 12">Multi-pass membrane protein</topology>
    </subcellularLocation>
</comment>
<evidence type="ECO:0000256" key="12">
    <source>
        <dbReference type="HAMAP-Rule" id="MF_01916"/>
    </source>
</evidence>
<dbReference type="FunFam" id="3.30.870.10:FF:000014">
    <property type="entry name" value="Cardiolipin synthase"/>
    <property type="match status" value="1"/>
</dbReference>
<keyword evidence="2 12" id="KW-1003">Cell membrane</keyword>
<evidence type="ECO:0000256" key="3">
    <source>
        <dbReference type="ARBA" id="ARBA00022516"/>
    </source>
</evidence>
<evidence type="ECO:0000313" key="15">
    <source>
        <dbReference type="EMBL" id="MBB5176068.1"/>
    </source>
</evidence>
<evidence type="ECO:0000256" key="1">
    <source>
        <dbReference type="ARBA" id="ARBA00004651"/>
    </source>
</evidence>
<organism evidence="15 16">
    <name type="scientific">Nosocomiicoccus ampullae</name>
    <dbReference type="NCBI Taxonomy" id="489910"/>
    <lineage>
        <taxon>Bacteria</taxon>
        <taxon>Bacillati</taxon>
        <taxon>Bacillota</taxon>
        <taxon>Bacilli</taxon>
        <taxon>Bacillales</taxon>
        <taxon>Staphylococcaceae</taxon>
        <taxon>Nosocomiicoccus</taxon>
    </lineage>
</organism>
<feature type="domain" description="PLD phosphodiesterase" evidence="14">
    <location>
        <begin position="237"/>
        <end position="264"/>
    </location>
</feature>
<proteinExistence type="inferred from homology"/>
<comment type="catalytic activity">
    <reaction evidence="12">
        <text>2 a 1,2-diacyl-sn-glycero-3-phospho-(1'-sn-glycerol) = a cardiolipin + glycerol</text>
        <dbReference type="Rhea" id="RHEA:31451"/>
        <dbReference type="ChEBI" id="CHEBI:17754"/>
        <dbReference type="ChEBI" id="CHEBI:62237"/>
        <dbReference type="ChEBI" id="CHEBI:64716"/>
    </reaction>
</comment>
<keyword evidence="8 12" id="KW-0443">Lipid metabolism</keyword>
<dbReference type="InterPro" id="IPR030874">
    <property type="entry name" value="Cardiolipin_synth_Firmi"/>
</dbReference>
<protein>
    <recommendedName>
        <fullName evidence="12 13">Cardiolipin synthase</fullName>
        <shortName evidence="12">CL synthase</shortName>
        <ecNumber evidence="12 13">2.7.8.-</ecNumber>
    </recommendedName>
</protein>
<dbReference type="CDD" id="cd09112">
    <property type="entry name" value="PLDc_CLS_2"/>
    <property type="match status" value="1"/>
</dbReference>
<dbReference type="Pfam" id="PF13091">
    <property type="entry name" value="PLDc_2"/>
    <property type="match status" value="2"/>
</dbReference>
<dbReference type="GO" id="GO:0008808">
    <property type="term" value="F:cardiolipin synthase activity"/>
    <property type="evidence" value="ECO:0007669"/>
    <property type="project" value="UniProtKB-UniRule"/>
</dbReference>
<keyword evidence="9 12" id="KW-0472">Membrane</keyword>
<dbReference type="InterPro" id="IPR025202">
    <property type="entry name" value="PLD-like_dom"/>
</dbReference>
<keyword evidence="11 12" id="KW-1208">Phospholipid metabolism</keyword>
<keyword evidence="10 12" id="KW-0594">Phospholipid biosynthesis</keyword>
<dbReference type="HAMAP" id="MF_01916">
    <property type="entry name" value="Cardiolipin_synth_Cls"/>
    <property type="match status" value="1"/>
</dbReference>
<evidence type="ECO:0000256" key="4">
    <source>
        <dbReference type="ARBA" id="ARBA00022679"/>
    </source>
</evidence>
<dbReference type="GO" id="GO:0005886">
    <property type="term" value="C:plasma membrane"/>
    <property type="evidence" value="ECO:0007669"/>
    <property type="project" value="UniProtKB-SubCell"/>
</dbReference>
<feature type="transmembrane region" description="Helical" evidence="12">
    <location>
        <begin position="53"/>
        <end position="74"/>
    </location>
</feature>
<keyword evidence="7 12" id="KW-1133">Transmembrane helix</keyword>
<dbReference type="InterPro" id="IPR001736">
    <property type="entry name" value="PLipase_D/transphosphatidylase"/>
</dbReference>
<feature type="active site" evidence="12">
    <location>
        <position position="427"/>
    </location>
</feature>
<feature type="active site" evidence="12">
    <location>
        <position position="244"/>
    </location>
</feature>
<evidence type="ECO:0000256" key="9">
    <source>
        <dbReference type="ARBA" id="ARBA00023136"/>
    </source>
</evidence>
<dbReference type="NCBIfam" id="TIGR04265">
    <property type="entry name" value="bac_cardiolipin"/>
    <property type="match status" value="1"/>
</dbReference>
<dbReference type="EC" id="2.7.8.-" evidence="12 13"/>
<dbReference type="CDD" id="cd09110">
    <property type="entry name" value="PLDc_CLS_1"/>
    <property type="match status" value="1"/>
</dbReference>
<dbReference type="PANTHER" id="PTHR21248">
    <property type="entry name" value="CARDIOLIPIN SYNTHASE"/>
    <property type="match status" value="1"/>
</dbReference>
<keyword evidence="6" id="KW-0677">Repeat</keyword>
<name>A0A9Q2HFB4_9STAP</name>
<feature type="domain" description="PLD phosphodiesterase" evidence="14">
    <location>
        <begin position="415"/>
        <end position="442"/>
    </location>
</feature>
<dbReference type="EMBL" id="JACHHF010000004">
    <property type="protein sequence ID" value="MBB5176068.1"/>
    <property type="molecule type" value="Genomic_DNA"/>
</dbReference>
<dbReference type="SUPFAM" id="SSF56024">
    <property type="entry name" value="Phospholipase D/nuclease"/>
    <property type="match status" value="2"/>
</dbReference>
<keyword evidence="5 12" id="KW-0812">Transmembrane</keyword>
<keyword evidence="3 12" id="KW-0444">Lipid biosynthesis</keyword>
<evidence type="ECO:0000256" key="5">
    <source>
        <dbReference type="ARBA" id="ARBA00022692"/>
    </source>
</evidence>
<dbReference type="Gene3D" id="3.30.870.10">
    <property type="entry name" value="Endonuclease Chain A"/>
    <property type="match status" value="2"/>
</dbReference>
<feature type="active site" evidence="12">
    <location>
        <position position="249"/>
    </location>
</feature>
<accession>A0A9Q2HFB4</accession>
<evidence type="ECO:0000256" key="11">
    <source>
        <dbReference type="ARBA" id="ARBA00023264"/>
    </source>
</evidence>
<evidence type="ECO:0000256" key="13">
    <source>
        <dbReference type="NCBIfam" id="TIGR04265"/>
    </source>
</evidence>
<evidence type="ECO:0000259" key="14">
    <source>
        <dbReference type="PROSITE" id="PS50035"/>
    </source>
</evidence>
<keyword evidence="4 12" id="KW-0808">Transferase</keyword>
<evidence type="ECO:0000256" key="8">
    <source>
        <dbReference type="ARBA" id="ARBA00023098"/>
    </source>
</evidence>
<feature type="active site" evidence="12">
    <location>
        <position position="422"/>
    </location>
</feature>
<feature type="transmembrane region" description="Helical" evidence="12">
    <location>
        <begin position="20"/>
        <end position="41"/>
    </location>
</feature>
<gene>
    <name evidence="15" type="ORF">HNQ45_000952</name>
</gene>
<dbReference type="Proteomes" id="UP000579136">
    <property type="component" value="Unassembled WGS sequence"/>
</dbReference>
<dbReference type="AlphaFoldDB" id="A0A9Q2HFB4"/>
<dbReference type="GO" id="GO:0032049">
    <property type="term" value="P:cardiolipin biosynthetic process"/>
    <property type="evidence" value="ECO:0007669"/>
    <property type="project" value="UniProtKB-UniRule"/>
</dbReference>
<evidence type="ECO:0000256" key="10">
    <source>
        <dbReference type="ARBA" id="ARBA00023209"/>
    </source>
</evidence>
<reference evidence="15 16" key="1">
    <citation type="submission" date="2020-08" db="EMBL/GenBank/DDBJ databases">
        <title>Genomic Encyclopedia of Type Strains, Phase IV (KMG-IV): sequencing the most valuable type-strain genomes for metagenomic binning, comparative biology and taxonomic classification.</title>
        <authorList>
            <person name="Goeker M."/>
        </authorList>
    </citation>
    <scope>NUCLEOTIDE SEQUENCE [LARGE SCALE GENOMIC DNA]</scope>
    <source>
        <strain evidence="15 16">DSM 19163</strain>
    </source>
</reference>
<evidence type="ECO:0000256" key="7">
    <source>
        <dbReference type="ARBA" id="ARBA00022989"/>
    </source>
</evidence>